<evidence type="ECO:0000259" key="1">
    <source>
        <dbReference type="PROSITE" id="PS50206"/>
    </source>
</evidence>
<feature type="domain" description="Rhodanese" evidence="1">
    <location>
        <begin position="24"/>
        <end position="120"/>
    </location>
</feature>
<sequence>MFNFLRPSAPAARLTVKDAADRLSRGDLVIVDVRETGEVRASGMAKGAINIPVALLSMRADPRHPDHDKRLDPSKAVALYCASGARSGMAAQLLQRLGYGEVYNLGGLGDWVKGGGAVSR</sequence>
<dbReference type="PANTHER" id="PTHR44086:SF10">
    <property type="entry name" value="THIOSULFATE SULFURTRANSFERASE_RHODANESE-LIKE DOMAIN-CONTAINING PROTEIN 3"/>
    <property type="match status" value="1"/>
</dbReference>
<dbReference type="RefSeq" id="WP_220663902.1">
    <property type="nucleotide sequence ID" value="NZ_CP069370.1"/>
</dbReference>
<dbReference type="Pfam" id="PF00581">
    <property type="entry name" value="Rhodanese"/>
    <property type="match status" value="1"/>
</dbReference>
<dbReference type="GO" id="GO:0004792">
    <property type="term" value="F:thiosulfate-cyanide sulfurtransferase activity"/>
    <property type="evidence" value="ECO:0007669"/>
    <property type="project" value="TreeGrafter"/>
</dbReference>
<dbReference type="SUPFAM" id="SSF52821">
    <property type="entry name" value="Rhodanese/Cell cycle control phosphatase"/>
    <property type="match status" value="1"/>
</dbReference>
<gene>
    <name evidence="2" type="ORF">JO391_07810</name>
</gene>
<evidence type="ECO:0000313" key="3">
    <source>
        <dbReference type="Proteomes" id="UP000826300"/>
    </source>
</evidence>
<reference evidence="2" key="1">
    <citation type="submission" date="2021-02" db="EMBL/GenBank/DDBJ databases">
        <title>Rhodobacter shimadae sp. nov., an aerobic anoxygenic phototrophic bacterium isolated from a hot spring.</title>
        <authorList>
            <person name="Muramatsu S."/>
            <person name="Haruta S."/>
            <person name="Hirose S."/>
            <person name="Hanada S."/>
        </authorList>
    </citation>
    <scope>NUCLEOTIDE SEQUENCE</scope>
    <source>
        <strain evidence="2">N10</strain>
    </source>
</reference>
<dbReference type="AlphaFoldDB" id="A0A8G0ZYL7"/>
<dbReference type="KEGG" id="nsm:JO391_07810"/>
<keyword evidence="3" id="KW-1185">Reference proteome</keyword>
<proteinExistence type="predicted"/>
<dbReference type="SMART" id="SM00450">
    <property type="entry name" value="RHOD"/>
    <property type="match status" value="1"/>
</dbReference>
<dbReference type="PROSITE" id="PS50206">
    <property type="entry name" value="RHODANESE_3"/>
    <property type="match status" value="1"/>
</dbReference>
<evidence type="ECO:0000313" key="2">
    <source>
        <dbReference type="EMBL" id="QYZ71391.1"/>
    </source>
</evidence>
<name>A0A8G0ZYL7_9RHOB</name>
<dbReference type="PANTHER" id="PTHR44086">
    <property type="entry name" value="THIOSULFATE SULFURTRANSFERASE RDL2, MITOCHONDRIAL-RELATED"/>
    <property type="match status" value="1"/>
</dbReference>
<dbReference type="Proteomes" id="UP000826300">
    <property type="component" value="Chromosome"/>
</dbReference>
<dbReference type="InterPro" id="IPR036873">
    <property type="entry name" value="Rhodanese-like_dom_sf"/>
</dbReference>
<organism evidence="2 3">
    <name type="scientific">Neotabrizicola shimadae</name>
    <dbReference type="NCBI Taxonomy" id="2807096"/>
    <lineage>
        <taxon>Bacteria</taxon>
        <taxon>Pseudomonadati</taxon>
        <taxon>Pseudomonadota</taxon>
        <taxon>Alphaproteobacteria</taxon>
        <taxon>Rhodobacterales</taxon>
        <taxon>Paracoccaceae</taxon>
        <taxon>Neotabrizicola</taxon>
    </lineage>
</organism>
<dbReference type="EMBL" id="CP069370">
    <property type="protein sequence ID" value="QYZ71391.1"/>
    <property type="molecule type" value="Genomic_DNA"/>
</dbReference>
<protein>
    <submittedName>
        <fullName evidence="2">Sulfurtransferase</fullName>
    </submittedName>
</protein>
<dbReference type="InterPro" id="IPR001763">
    <property type="entry name" value="Rhodanese-like_dom"/>
</dbReference>
<accession>A0A8G0ZYL7</accession>
<dbReference type="Gene3D" id="3.40.250.10">
    <property type="entry name" value="Rhodanese-like domain"/>
    <property type="match status" value="1"/>
</dbReference>